<comment type="caution">
    <text evidence="2">The sequence shown here is derived from an EMBL/GenBank/DDBJ whole genome shotgun (WGS) entry which is preliminary data.</text>
</comment>
<reference evidence="2" key="1">
    <citation type="submission" date="2019-08" db="EMBL/GenBank/DDBJ databases">
        <authorList>
            <person name="Kucharzyk K."/>
            <person name="Murdoch R.W."/>
            <person name="Higgins S."/>
            <person name="Loffler F."/>
        </authorList>
    </citation>
    <scope>NUCLEOTIDE SEQUENCE</scope>
</reference>
<dbReference type="AlphaFoldDB" id="A0A645AV55"/>
<dbReference type="InterPro" id="IPR012349">
    <property type="entry name" value="Split_barrel_FMN-bd"/>
</dbReference>
<dbReference type="PANTHER" id="PTHR40660:SF1">
    <property type="entry name" value="5'-PHOSPHATE OXIDASE PUTATIVE DOMAIN-CONTAINING PROTEIN-RELATED"/>
    <property type="match status" value="1"/>
</dbReference>
<dbReference type="Gene3D" id="2.30.110.10">
    <property type="entry name" value="Electron Transport, Fmn-binding Protein, Chain A"/>
    <property type="match status" value="1"/>
</dbReference>
<gene>
    <name evidence="2" type="ORF">SDC9_103953</name>
</gene>
<dbReference type="Pfam" id="PF01243">
    <property type="entry name" value="PNPOx_N"/>
    <property type="match status" value="1"/>
</dbReference>
<feature type="domain" description="Pyridoxamine 5'-phosphate oxidase N-terminal" evidence="1">
    <location>
        <begin position="4"/>
        <end position="119"/>
    </location>
</feature>
<dbReference type="SUPFAM" id="SSF50475">
    <property type="entry name" value="FMN-binding split barrel"/>
    <property type="match status" value="1"/>
</dbReference>
<sequence length="132" mass="14330">MKVLDEKVIDLLTKEPLWWLGTYSNEPNVVPVGFKEVAEDGTLIVGDVFLNHTLKNINENGKIVVTAGGSNGMVAYQIKGTAVHVTEGPYVEKYKKVAETMFKGQVSAKGALIITPEKVIVASPGPKNNMEM</sequence>
<dbReference type="PANTHER" id="PTHR40660">
    <property type="entry name" value="5'-PHOSPHATE OXIDASE PUTATIVE DOMAIN-CONTAINING PROTEIN-RELATED"/>
    <property type="match status" value="1"/>
</dbReference>
<protein>
    <recommendedName>
        <fullName evidence="1">Pyridoxamine 5'-phosphate oxidase N-terminal domain-containing protein</fullName>
    </recommendedName>
</protein>
<name>A0A645AV55_9ZZZZ</name>
<accession>A0A645AV55</accession>
<evidence type="ECO:0000313" key="2">
    <source>
        <dbReference type="EMBL" id="MPM57132.1"/>
    </source>
</evidence>
<proteinExistence type="predicted"/>
<evidence type="ECO:0000259" key="1">
    <source>
        <dbReference type="Pfam" id="PF01243"/>
    </source>
</evidence>
<dbReference type="EMBL" id="VSSQ01016108">
    <property type="protein sequence ID" value="MPM57132.1"/>
    <property type="molecule type" value="Genomic_DNA"/>
</dbReference>
<organism evidence="2">
    <name type="scientific">bioreactor metagenome</name>
    <dbReference type="NCBI Taxonomy" id="1076179"/>
    <lineage>
        <taxon>unclassified sequences</taxon>
        <taxon>metagenomes</taxon>
        <taxon>ecological metagenomes</taxon>
    </lineage>
</organism>
<dbReference type="InterPro" id="IPR011576">
    <property type="entry name" value="Pyridox_Oxase_N"/>
</dbReference>